<proteinExistence type="predicted"/>
<accession>A0A6G8F0S9</accession>
<evidence type="ECO:0008006" key="2">
    <source>
        <dbReference type="Google" id="ProtNLM"/>
    </source>
</evidence>
<dbReference type="InterPro" id="IPR025324">
    <property type="entry name" value="DUF4230"/>
</dbReference>
<dbReference type="AlphaFoldDB" id="A0A6G8F0S9"/>
<gene>
    <name evidence="1" type="ORF">Prevot485_0080</name>
</gene>
<dbReference type="EMBL" id="MN990733">
    <property type="protein sequence ID" value="QIM09909.1"/>
    <property type="molecule type" value="Genomic_DNA"/>
</dbReference>
<dbReference type="Pfam" id="PF14014">
    <property type="entry name" value="DUF4230"/>
    <property type="match status" value="1"/>
</dbReference>
<sequence length="227" mass="25286">MKQKRIIIISILSLAVLAIVTTFALRNCGNGNEPGDAATARIDTIPYMMTRMQQVSRLNTAELKVHKIITHDDIMKLSGTVLGKELSVNIPAGKRKVAIPLYATIKASIDLTKLTADDFLRYGDKIEVLLPQPDVVITETHIDHEGIKQYVALTRSRFSDEELLSYERQGRAAIERDIPSMNITAVAKESAARQLIPIIQAMGFAEENITISFRNDGRNNTILRKTE</sequence>
<reference evidence="1" key="1">
    <citation type="journal article" date="2020" name="J. ISSAAS">
        <title>Lactobacilli and other gastrointestinal microbiota of Peromyscus leucopus, reservoir host for agents of Lyme disease and other zoonoses in North America.</title>
        <authorList>
            <person name="Milovic A."/>
            <person name="Bassam K."/>
            <person name="Shao H."/>
            <person name="Chatzistamou I."/>
            <person name="Tufts D.M."/>
            <person name="Diuk-Wasser M."/>
            <person name="Barbour A.G."/>
        </authorList>
    </citation>
    <scope>NUCLEOTIDE SEQUENCE</scope>
    <source>
        <strain evidence="1">LL70</strain>
    </source>
</reference>
<name>A0A6G8F0S9_9BACT</name>
<evidence type="ECO:0000313" key="1">
    <source>
        <dbReference type="EMBL" id="QIM09909.1"/>
    </source>
</evidence>
<organism evidence="1">
    <name type="scientific">uncultured Prevotella sp</name>
    <dbReference type="NCBI Taxonomy" id="159272"/>
    <lineage>
        <taxon>Bacteria</taxon>
        <taxon>Pseudomonadati</taxon>
        <taxon>Bacteroidota</taxon>
        <taxon>Bacteroidia</taxon>
        <taxon>Bacteroidales</taxon>
        <taxon>Prevotellaceae</taxon>
        <taxon>Prevotella</taxon>
        <taxon>environmental samples</taxon>
    </lineage>
</organism>
<protein>
    <recommendedName>
        <fullName evidence="2">DUF4230 domain-containing protein</fullName>
    </recommendedName>
</protein>